<dbReference type="Proteomes" id="UP000260025">
    <property type="component" value="Unassembled WGS sequence"/>
</dbReference>
<dbReference type="AlphaFoldDB" id="A0A3E2VKW7"/>
<evidence type="ECO:0000313" key="3">
    <source>
        <dbReference type="Proteomes" id="UP000260025"/>
    </source>
</evidence>
<comment type="caution">
    <text evidence="2">The sequence shown here is derived from an EMBL/GenBank/DDBJ whole genome shotgun (WGS) entry which is preliminary data.</text>
</comment>
<evidence type="ECO:0000256" key="1">
    <source>
        <dbReference type="SAM" id="SignalP"/>
    </source>
</evidence>
<protein>
    <recommendedName>
        <fullName evidence="4">DUF5626 domain-containing protein</fullName>
    </recommendedName>
</protein>
<evidence type="ECO:0000313" key="2">
    <source>
        <dbReference type="EMBL" id="RGC11410.1"/>
    </source>
</evidence>
<name>A0A3E2VKW7_CLOIN</name>
<accession>A0A3E2VKW7</accession>
<gene>
    <name evidence="2" type="ORF">DXA38_18065</name>
</gene>
<reference evidence="2 3" key="1">
    <citation type="submission" date="2018-08" db="EMBL/GenBank/DDBJ databases">
        <title>A genome reference for cultivated species of the human gut microbiota.</title>
        <authorList>
            <person name="Zou Y."/>
            <person name="Xue W."/>
            <person name="Luo G."/>
        </authorList>
    </citation>
    <scope>NUCLEOTIDE SEQUENCE [LARGE SCALE GENOMIC DNA]</scope>
    <source>
        <strain evidence="2 3">OF01-2LB</strain>
    </source>
</reference>
<sequence length="191" mass="22185">MNFTRKIILCLILLAMNNISVFAEEMNLNHIEDNDLAEEIEMFQRYYDNPESYVFQDQEGNDIGDFVWSQRELFKKDPYHTTDNMMEIVCSVQEDIPSITFYSANTVTWSRQKIYYKKTKYCLYTVIGTYNITNKKITSGKASAKIIDKGGAIYTIQYMSSNIKNSGKTIVYNVKHIINGVVYKTNHTKSI</sequence>
<keyword evidence="1" id="KW-0732">Signal</keyword>
<dbReference type="OrthoDB" id="1653646at2"/>
<dbReference type="EMBL" id="QVEV01000036">
    <property type="protein sequence ID" value="RGC11410.1"/>
    <property type="molecule type" value="Genomic_DNA"/>
</dbReference>
<organism evidence="2 3">
    <name type="scientific">Clostridium innocuum</name>
    <dbReference type="NCBI Taxonomy" id="1522"/>
    <lineage>
        <taxon>Bacteria</taxon>
        <taxon>Bacillati</taxon>
        <taxon>Bacillota</taxon>
        <taxon>Clostridia</taxon>
        <taxon>Eubacteriales</taxon>
        <taxon>Clostridiaceae</taxon>
        <taxon>Clostridium</taxon>
    </lineage>
</organism>
<proteinExistence type="predicted"/>
<dbReference type="RefSeq" id="WP_117444413.1">
    <property type="nucleotide sequence ID" value="NZ_JAJFEN010000076.1"/>
</dbReference>
<feature type="signal peptide" evidence="1">
    <location>
        <begin position="1"/>
        <end position="23"/>
    </location>
</feature>
<evidence type="ECO:0008006" key="4">
    <source>
        <dbReference type="Google" id="ProtNLM"/>
    </source>
</evidence>
<feature type="chain" id="PRO_5017616197" description="DUF5626 domain-containing protein" evidence="1">
    <location>
        <begin position="24"/>
        <end position="191"/>
    </location>
</feature>